<dbReference type="PANTHER" id="PTHR43434">
    <property type="entry name" value="PHOSPHOGLYCOLATE PHOSPHATASE"/>
    <property type="match status" value="1"/>
</dbReference>
<evidence type="ECO:0000256" key="2">
    <source>
        <dbReference type="ARBA" id="ARBA00001946"/>
    </source>
</evidence>
<dbReference type="Gene3D" id="3.40.50.1000">
    <property type="entry name" value="HAD superfamily/HAD-like"/>
    <property type="match status" value="1"/>
</dbReference>
<dbReference type="InterPro" id="IPR037512">
    <property type="entry name" value="PGPase_prok"/>
</dbReference>
<dbReference type="Gene3D" id="1.10.150.240">
    <property type="entry name" value="Putative phosphatase, domain 2"/>
    <property type="match status" value="1"/>
</dbReference>
<accession>A0A6L6WJS2</accession>
<keyword evidence="8 10" id="KW-0460">Magnesium</keyword>
<dbReference type="GO" id="GO:0005829">
    <property type="term" value="C:cytosol"/>
    <property type="evidence" value="ECO:0007669"/>
    <property type="project" value="TreeGrafter"/>
</dbReference>
<dbReference type="GO" id="GO:0008967">
    <property type="term" value="F:phosphoglycolate phosphatase activity"/>
    <property type="evidence" value="ECO:0007669"/>
    <property type="project" value="UniProtKB-UniRule"/>
</dbReference>
<comment type="cofactor">
    <cofactor evidence="2 10">
        <name>Mg(2+)</name>
        <dbReference type="ChEBI" id="CHEBI:18420"/>
    </cofactor>
</comment>
<dbReference type="PRINTS" id="PR00413">
    <property type="entry name" value="HADHALOGNASE"/>
</dbReference>
<dbReference type="HAMAP" id="MF_00495">
    <property type="entry name" value="GPH_hydrolase_bact"/>
    <property type="match status" value="1"/>
</dbReference>
<dbReference type="GO" id="GO:0005975">
    <property type="term" value="P:carbohydrate metabolic process"/>
    <property type="evidence" value="ECO:0007669"/>
    <property type="project" value="InterPro"/>
</dbReference>
<protein>
    <recommendedName>
        <fullName evidence="5 10">Phosphoglycolate phosphatase</fullName>
        <shortName evidence="10">PGP</shortName>
        <shortName evidence="10">PGPase</shortName>
        <ecNumber evidence="5 10">3.1.3.18</ecNumber>
    </recommendedName>
</protein>
<dbReference type="SFLD" id="SFLDG01129">
    <property type="entry name" value="C1.5:_HAD__Beta-PGM__Phosphata"/>
    <property type="match status" value="1"/>
</dbReference>
<dbReference type="RefSeq" id="WP_157024305.1">
    <property type="nucleotide sequence ID" value="NZ_WQLV01000016.1"/>
</dbReference>
<dbReference type="EMBL" id="WQLV01000016">
    <property type="protein sequence ID" value="MVO18066.1"/>
    <property type="molecule type" value="Genomic_DNA"/>
</dbReference>
<dbReference type="EC" id="3.1.3.18" evidence="5 10"/>
<dbReference type="InterPro" id="IPR006439">
    <property type="entry name" value="HAD-SF_hydro_IA"/>
</dbReference>
<evidence type="ECO:0000256" key="4">
    <source>
        <dbReference type="ARBA" id="ARBA00006171"/>
    </source>
</evidence>
<evidence type="ECO:0000256" key="5">
    <source>
        <dbReference type="ARBA" id="ARBA00013078"/>
    </source>
</evidence>
<evidence type="ECO:0000256" key="3">
    <source>
        <dbReference type="ARBA" id="ARBA00004818"/>
    </source>
</evidence>
<dbReference type="InterPro" id="IPR023198">
    <property type="entry name" value="PGP-like_dom2"/>
</dbReference>
<evidence type="ECO:0000256" key="9">
    <source>
        <dbReference type="ARBA" id="ARBA00023277"/>
    </source>
</evidence>
<dbReference type="Pfam" id="PF13419">
    <property type="entry name" value="HAD_2"/>
    <property type="match status" value="1"/>
</dbReference>
<dbReference type="InterPro" id="IPR050155">
    <property type="entry name" value="HAD-like_hydrolase_sf"/>
</dbReference>
<gene>
    <name evidence="11" type="primary">gph</name>
    <name evidence="11" type="ORF">GO984_19775</name>
</gene>
<dbReference type="InterPro" id="IPR023214">
    <property type="entry name" value="HAD_sf"/>
</dbReference>
<dbReference type="UniPathway" id="UPA00865">
    <property type="reaction ID" value="UER00834"/>
</dbReference>
<evidence type="ECO:0000256" key="7">
    <source>
        <dbReference type="ARBA" id="ARBA00022801"/>
    </source>
</evidence>
<dbReference type="SUPFAM" id="SSF56784">
    <property type="entry name" value="HAD-like"/>
    <property type="match status" value="1"/>
</dbReference>
<dbReference type="NCBIfam" id="TIGR01449">
    <property type="entry name" value="PGP_bact"/>
    <property type="match status" value="1"/>
</dbReference>
<dbReference type="NCBIfam" id="TIGR01549">
    <property type="entry name" value="HAD-SF-IA-v1"/>
    <property type="match status" value="1"/>
</dbReference>
<evidence type="ECO:0000313" key="11">
    <source>
        <dbReference type="EMBL" id="MVO18066.1"/>
    </source>
</evidence>
<comment type="catalytic activity">
    <reaction evidence="1 10">
        <text>2-phosphoglycolate + H2O = glycolate + phosphate</text>
        <dbReference type="Rhea" id="RHEA:14369"/>
        <dbReference type="ChEBI" id="CHEBI:15377"/>
        <dbReference type="ChEBI" id="CHEBI:29805"/>
        <dbReference type="ChEBI" id="CHEBI:43474"/>
        <dbReference type="ChEBI" id="CHEBI:58033"/>
        <dbReference type="EC" id="3.1.3.18"/>
    </reaction>
</comment>
<evidence type="ECO:0000256" key="8">
    <source>
        <dbReference type="ARBA" id="ARBA00022842"/>
    </source>
</evidence>
<dbReference type="SFLD" id="SFLDS00003">
    <property type="entry name" value="Haloacid_Dehalogenase"/>
    <property type="match status" value="1"/>
</dbReference>
<dbReference type="AlphaFoldDB" id="A0A6L6WJS2"/>
<comment type="caution">
    <text evidence="11">The sequence shown here is derived from an EMBL/GenBank/DDBJ whole genome shotgun (WGS) entry which is preliminary data.</text>
</comment>
<keyword evidence="12" id="KW-1185">Reference proteome</keyword>
<dbReference type="InterPro" id="IPR041492">
    <property type="entry name" value="HAD_2"/>
</dbReference>
<keyword evidence="7 10" id="KW-0378">Hydrolase</keyword>
<sequence length="218" mass="23570">MARIVFDLDGTLIDSAPDIHGIANTVLAQEGLELISLEQTRDFIGNGAAIFVSRMRGARGIPDSEQARLLADFVARYDDAVHLTVIYPGVVAALETLKAEGHSLGICTNKPIRPCRSVLEHLKIDHLFDTMWGGDSLPVHKPDPAPLHAAFEALGEGPRLYVGDSDVDAETGERAGVPFLLFTLGYRKCAVDEMPHTVAFDDFAALPTLVRDLLVEAA</sequence>
<reference evidence="11 12" key="1">
    <citation type="submission" date="2019-12" db="EMBL/GenBank/DDBJ databases">
        <authorList>
            <person name="Zhang Y.-J."/>
        </authorList>
    </citation>
    <scope>NUCLEOTIDE SEQUENCE [LARGE SCALE GENOMIC DNA]</scope>
    <source>
        <strain evidence="11 12">CY05</strain>
    </source>
</reference>
<keyword evidence="6 10" id="KW-0479">Metal-binding</keyword>
<proteinExistence type="inferred from homology"/>
<name>A0A6L6WJS2_9RHOB</name>
<dbReference type="GO" id="GO:0046295">
    <property type="term" value="P:glycolate biosynthetic process"/>
    <property type="evidence" value="ECO:0007669"/>
    <property type="project" value="UniProtKB-UniRule"/>
</dbReference>
<dbReference type="InterPro" id="IPR036412">
    <property type="entry name" value="HAD-like_sf"/>
</dbReference>
<evidence type="ECO:0000256" key="1">
    <source>
        <dbReference type="ARBA" id="ARBA00000830"/>
    </source>
</evidence>
<feature type="binding site" evidence="10">
    <location>
        <position position="164"/>
    </location>
    <ligand>
        <name>Mg(2+)</name>
        <dbReference type="ChEBI" id="CHEBI:18420"/>
    </ligand>
</feature>
<evidence type="ECO:0000313" key="12">
    <source>
        <dbReference type="Proteomes" id="UP000478892"/>
    </source>
</evidence>
<dbReference type="Proteomes" id="UP000478892">
    <property type="component" value="Unassembled WGS sequence"/>
</dbReference>
<dbReference type="GO" id="GO:0006281">
    <property type="term" value="P:DNA repair"/>
    <property type="evidence" value="ECO:0007669"/>
    <property type="project" value="TreeGrafter"/>
</dbReference>
<keyword evidence="9 10" id="KW-0119">Carbohydrate metabolism</keyword>
<feature type="binding site" evidence="10">
    <location>
        <position position="9"/>
    </location>
    <ligand>
        <name>Mg(2+)</name>
        <dbReference type="ChEBI" id="CHEBI:18420"/>
    </ligand>
</feature>
<comment type="similarity">
    <text evidence="4 10">Belongs to the HAD-like hydrolase superfamily. CbbY/CbbZ/Gph/YieH family.</text>
</comment>
<organism evidence="11 12">
    <name type="scientific">Parasedimentitalea huanghaiensis</name>
    <dbReference type="NCBI Taxonomy" id="2682100"/>
    <lineage>
        <taxon>Bacteria</taxon>
        <taxon>Pseudomonadati</taxon>
        <taxon>Pseudomonadota</taxon>
        <taxon>Alphaproteobacteria</taxon>
        <taxon>Rhodobacterales</taxon>
        <taxon>Paracoccaceae</taxon>
        <taxon>Parasedimentitalea</taxon>
    </lineage>
</organism>
<evidence type="ECO:0000256" key="6">
    <source>
        <dbReference type="ARBA" id="ARBA00022723"/>
    </source>
</evidence>
<dbReference type="GO" id="GO:0046872">
    <property type="term" value="F:metal ion binding"/>
    <property type="evidence" value="ECO:0007669"/>
    <property type="project" value="UniProtKB-KW"/>
</dbReference>
<feature type="active site" description="Nucleophile" evidence="10">
    <location>
        <position position="7"/>
    </location>
</feature>
<comment type="pathway">
    <text evidence="3 10">Organic acid metabolism; glycolate biosynthesis; glycolate from 2-phosphoglycolate: step 1/1.</text>
</comment>
<comment type="function">
    <text evidence="10">Specifically catalyzes the dephosphorylation of 2-phosphoglycolate. Is involved in the dissimilation of the intracellular 2-phosphoglycolate formed during the DNA repair of 3'-phosphoglycolate ends, a major class of DNA lesions induced by oxidative stress.</text>
</comment>
<feature type="binding site" evidence="10">
    <location>
        <position position="7"/>
    </location>
    <ligand>
        <name>Mg(2+)</name>
        <dbReference type="ChEBI" id="CHEBI:18420"/>
    </ligand>
</feature>
<dbReference type="PANTHER" id="PTHR43434:SF1">
    <property type="entry name" value="PHOSPHOGLYCOLATE PHOSPHATASE"/>
    <property type="match status" value="1"/>
</dbReference>
<evidence type="ECO:0000256" key="10">
    <source>
        <dbReference type="HAMAP-Rule" id="MF_00495"/>
    </source>
</evidence>